<accession>A0A5N6C2W7</accession>
<dbReference type="Proteomes" id="UP000313066">
    <property type="component" value="Unassembled WGS sequence"/>
</dbReference>
<evidence type="ECO:0000313" key="2">
    <source>
        <dbReference type="Proteomes" id="UP000313066"/>
    </source>
</evidence>
<evidence type="ECO:0000313" key="1">
    <source>
        <dbReference type="EMBL" id="KAB8187029.1"/>
    </source>
</evidence>
<organism evidence="1 2">
    <name type="scientific">Microbispora catharanthi</name>
    <dbReference type="NCBI Taxonomy" id="1712871"/>
    <lineage>
        <taxon>Bacteria</taxon>
        <taxon>Bacillati</taxon>
        <taxon>Actinomycetota</taxon>
        <taxon>Actinomycetes</taxon>
        <taxon>Streptosporangiales</taxon>
        <taxon>Streptosporangiaceae</taxon>
        <taxon>Microbispora</taxon>
    </lineage>
</organism>
<reference evidence="1 2" key="1">
    <citation type="submission" date="2019-10" db="EMBL/GenBank/DDBJ databases">
        <title>Nonomuraea sp. nov., isolated from Phyllanthus amarus.</title>
        <authorList>
            <person name="Klykleung N."/>
            <person name="Tanasupawat S."/>
        </authorList>
    </citation>
    <scope>NUCLEOTIDE SEQUENCE [LARGE SCALE GENOMIC DNA]</scope>
    <source>
        <strain evidence="1 2">CR1-09</strain>
    </source>
</reference>
<keyword evidence="2" id="KW-1185">Reference proteome</keyword>
<protein>
    <submittedName>
        <fullName evidence="1">DUF3052 domain-containing protein</fullName>
    </submittedName>
</protein>
<dbReference type="AlphaFoldDB" id="A0A5N6C2W7"/>
<comment type="caution">
    <text evidence="1">The sequence shown here is derived from an EMBL/GenBank/DDBJ whole genome shotgun (WGS) entry which is preliminary data.</text>
</comment>
<name>A0A5N6C2W7_9ACTN</name>
<sequence length="128" mass="13980">MNGYSRASLPRKLGVKPGHRVLLVNAPQNLTIDGHDKDDGSPEPYDVIVMFCPDEAALRSGFPRARERLARDGGLWVGWPKKSSGVATDLSGDVVRAFGLGEGLVDNKVCAVDEVWSGLRFVYRLADR</sequence>
<dbReference type="EMBL" id="VDMA02000002">
    <property type="protein sequence ID" value="KAB8187029.1"/>
    <property type="molecule type" value="Genomic_DNA"/>
</dbReference>
<proteinExistence type="predicted"/>
<gene>
    <name evidence="1" type="ORF">FH610_003470</name>
</gene>